<dbReference type="InterPro" id="IPR006913">
    <property type="entry name" value="CENP-V/GFA"/>
</dbReference>
<evidence type="ECO:0000259" key="5">
    <source>
        <dbReference type="PROSITE" id="PS51891"/>
    </source>
</evidence>
<dbReference type="RefSeq" id="WP_076956434.1">
    <property type="nucleotide sequence ID" value="NZ_MLCO01000042.1"/>
</dbReference>
<evidence type="ECO:0000313" key="7">
    <source>
        <dbReference type="Proteomes" id="UP000188879"/>
    </source>
</evidence>
<comment type="caution">
    <text evidence="6">The sequence shown here is derived from an EMBL/GenBank/DDBJ whole genome shotgun (WGS) entry which is preliminary data.</text>
</comment>
<dbReference type="Gene3D" id="3.90.1590.10">
    <property type="entry name" value="glutathione-dependent formaldehyde- activating enzyme (gfa)"/>
    <property type="match status" value="1"/>
</dbReference>
<dbReference type="PROSITE" id="PS51891">
    <property type="entry name" value="CENP_V_GFA"/>
    <property type="match status" value="1"/>
</dbReference>
<comment type="similarity">
    <text evidence="1">Belongs to the Gfa family.</text>
</comment>
<protein>
    <submittedName>
        <fullName evidence="6">Aldehyde-activating protein</fullName>
    </submittedName>
</protein>
<dbReference type="Pfam" id="PF04828">
    <property type="entry name" value="GFA"/>
    <property type="match status" value="1"/>
</dbReference>
<organism evidence="6 7">
    <name type="scientific">Teichococcus deserti</name>
    <dbReference type="NCBI Taxonomy" id="1817963"/>
    <lineage>
        <taxon>Bacteria</taxon>
        <taxon>Pseudomonadati</taxon>
        <taxon>Pseudomonadota</taxon>
        <taxon>Alphaproteobacteria</taxon>
        <taxon>Acetobacterales</taxon>
        <taxon>Roseomonadaceae</taxon>
        <taxon>Roseomonas</taxon>
    </lineage>
</organism>
<dbReference type="PANTHER" id="PTHR33337">
    <property type="entry name" value="GFA DOMAIN-CONTAINING PROTEIN"/>
    <property type="match status" value="1"/>
</dbReference>
<dbReference type="AlphaFoldDB" id="A0A1V2H5R3"/>
<evidence type="ECO:0000256" key="2">
    <source>
        <dbReference type="ARBA" id="ARBA00022723"/>
    </source>
</evidence>
<dbReference type="EMBL" id="MLCO01000042">
    <property type="protein sequence ID" value="ONG56472.1"/>
    <property type="molecule type" value="Genomic_DNA"/>
</dbReference>
<gene>
    <name evidence="6" type="ORF">BKE38_05775</name>
</gene>
<keyword evidence="3" id="KW-0862">Zinc</keyword>
<proteinExistence type="inferred from homology"/>
<dbReference type="SUPFAM" id="SSF51316">
    <property type="entry name" value="Mss4-like"/>
    <property type="match status" value="1"/>
</dbReference>
<dbReference type="GO" id="GO:0016846">
    <property type="term" value="F:carbon-sulfur lyase activity"/>
    <property type="evidence" value="ECO:0007669"/>
    <property type="project" value="InterPro"/>
</dbReference>
<keyword evidence="2" id="KW-0479">Metal-binding</keyword>
<name>A0A1V2H5R3_9PROT</name>
<dbReference type="GO" id="GO:0046872">
    <property type="term" value="F:metal ion binding"/>
    <property type="evidence" value="ECO:0007669"/>
    <property type="project" value="UniProtKB-KW"/>
</dbReference>
<feature type="domain" description="CENP-V/GFA" evidence="5">
    <location>
        <begin position="3"/>
        <end position="105"/>
    </location>
</feature>
<dbReference type="PANTHER" id="PTHR33337:SF40">
    <property type="entry name" value="CENP-V_GFA DOMAIN-CONTAINING PROTEIN-RELATED"/>
    <property type="match status" value="1"/>
</dbReference>
<evidence type="ECO:0000313" key="6">
    <source>
        <dbReference type="EMBL" id="ONG56472.1"/>
    </source>
</evidence>
<evidence type="ECO:0000256" key="1">
    <source>
        <dbReference type="ARBA" id="ARBA00005495"/>
    </source>
</evidence>
<sequence length="133" mass="14271">MRHQGGCHCGAIRYVAKGEPYNATACHCLDCRRSSGAPFMAWFSVATQNFAVTQGTMALYASSPGVQRGFCGACGTSLTYFNASLGEVDVSTATLDEPSEPAPRDHIWVQSRIPWVELGTFLPAHARNRDGSG</sequence>
<dbReference type="OrthoDB" id="9807246at2"/>
<keyword evidence="4" id="KW-0456">Lyase</keyword>
<evidence type="ECO:0000256" key="3">
    <source>
        <dbReference type="ARBA" id="ARBA00022833"/>
    </source>
</evidence>
<dbReference type="InterPro" id="IPR011057">
    <property type="entry name" value="Mss4-like_sf"/>
</dbReference>
<reference evidence="6 7" key="1">
    <citation type="submission" date="2016-10" db="EMBL/GenBank/DDBJ databases">
        <title>Draft Genome sequence of Roseomonas sp. strain M3.</title>
        <authorList>
            <person name="Subhash Y."/>
            <person name="Lee S."/>
        </authorList>
    </citation>
    <scope>NUCLEOTIDE SEQUENCE [LARGE SCALE GENOMIC DNA]</scope>
    <source>
        <strain evidence="6 7">M3</strain>
    </source>
</reference>
<accession>A0A1V2H5R3</accession>
<dbReference type="Proteomes" id="UP000188879">
    <property type="component" value="Unassembled WGS sequence"/>
</dbReference>
<keyword evidence="7" id="KW-1185">Reference proteome</keyword>
<evidence type="ECO:0000256" key="4">
    <source>
        <dbReference type="ARBA" id="ARBA00023239"/>
    </source>
</evidence>